<keyword evidence="2" id="KW-0830">Ubiquinone</keyword>
<evidence type="ECO:0000313" key="3">
    <source>
        <dbReference type="Proteomes" id="UP001239626"/>
    </source>
</evidence>
<dbReference type="Gene3D" id="3.40.50.150">
    <property type="entry name" value="Vaccinia Virus protein VP39"/>
    <property type="match status" value="1"/>
</dbReference>
<protein>
    <submittedName>
        <fullName evidence="2">Ubiquinone/menaquinone biosynthesis C-methylase UbiE</fullName>
    </submittedName>
</protein>
<dbReference type="InterPro" id="IPR050508">
    <property type="entry name" value="Methyltransf_Superfamily"/>
</dbReference>
<evidence type="ECO:0000313" key="2">
    <source>
        <dbReference type="EMBL" id="MDQ0375498.1"/>
    </source>
</evidence>
<dbReference type="CDD" id="cd02440">
    <property type="entry name" value="AdoMet_MTases"/>
    <property type="match status" value="1"/>
</dbReference>
<dbReference type="EMBL" id="JAUSVB010000006">
    <property type="protein sequence ID" value="MDQ0375498.1"/>
    <property type="molecule type" value="Genomic_DNA"/>
</dbReference>
<reference evidence="2 3" key="1">
    <citation type="submission" date="2023-07" db="EMBL/GenBank/DDBJ databases">
        <title>Sorghum-associated microbial communities from plants grown in Nebraska, USA.</title>
        <authorList>
            <person name="Schachtman D."/>
        </authorList>
    </citation>
    <scope>NUCLEOTIDE SEQUENCE [LARGE SCALE GENOMIC DNA]</scope>
    <source>
        <strain evidence="2 3">BE332</strain>
    </source>
</reference>
<name>A0ABU0EJN1_9CELL</name>
<feature type="domain" description="Methyltransferase type 11" evidence="1">
    <location>
        <begin position="50"/>
        <end position="144"/>
    </location>
</feature>
<dbReference type="SUPFAM" id="SSF53335">
    <property type="entry name" value="S-adenosyl-L-methionine-dependent methyltransferases"/>
    <property type="match status" value="1"/>
</dbReference>
<keyword evidence="3" id="KW-1185">Reference proteome</keyword>
<dbReference type="InterPro" id="IPR029063">
    <property type="entry name" value="SAM-dependent_MTases_sf"/>
</dbReference>
<dbReference type="InterPro" id="IPR013216">
    <property type="entry name" value="Methyltransf_11"/>
</dbReference>
<dbReference type="PANTHER" id="PTHR42912:SF93">
    <property type="entry name" value="N6-ADENOSINE-METHYLTRANSFERASE TMT1A"/>
    <property type="match status" value="1"/>
</dbReference>
<sequence length="212" mass="23082">MAAWSAMGVTRAEYWDEQAASYDRTTGFLEPRLFAPARRWIAERVSGSTLEVGVGTGANLPYLADRATDLTLADVSPAMLRAAAARAKQVGVPVRLVEADTAHLDLPDHSFDTVVSTFAMCCVADELAVLRELARVLRPGGRLLMADHVESSARLGRGVQRVLDRVTPERAGEHHRRRPLLLLETAGLVLLESTASRWRLVEQLSATTTPAS</sequence>
<proteinExistence type="predicted"/>
<dbReference type="Pfam" id="PF08241">
    <property type="entry name" value="Methyltransf_11"/>
    <property type="match status" value="1"/>
</dbReference>
<dbReference type="RefSeq" id="WP_307494302.1">
    <property type="nucleotide sequence ID" value="NZ_JAUSVB010000006.1"/>
</dbReference>
<evidence type="ECO:0000259" key="1">
    <source>
        <dbReference type="Pfam" id="PF08241"/>
    </source>
</evidence>
<dbReference type="Proteomes" id="UP001239626">
    <property type="component" value="Unassembled WGS sequence"/>
</dbReference>
<gene>
    <name evidence="2" type="ORF">J2X26_003836</name>
</gene>
<organism evidence="2 3">
    <name type="scientific">Cellulomonas humilata</name>
    <dbReference type="NCBI Taxonomy" id="144055"/>
    <lineage>
        <taxon>Bacteria</taxon>
        <taxon>Bacillati</taxon>
        <taxon>Actinomycetota</taxon>
        <taxon>Actinomycetes</taxon>
        <taxon>Micrococcales</taxon>
        <taxon>Cellulomonadaceae</taxon>
        <taxon>Cellulomonas</taxon>
    </lineage>
</organism>
<accession>A0ABU0EJN1</accession>
<comment type="caution">
    <text evidence="2">The sequence shown here is derived from an EMBL/GenBank/DDBJ whole genome shotgun (WGS) entry which is preliminary data.</text>
</comment>
<dbReference type="PANTHER" id="PTHR42912">
    <property type="entry name" value="METHYLTRANSFERASE"/>
    <property type="match status" value="1"/>
</dbReference>